<dbReference type="STRING" id="278944.A0A4Z1J7D2"/>
<dbReference type="OrthoDB" id="3508416at2759"/>
<feature type="compositionally biased region" description="Basic and acidic residues" evidence="1">
    <location>
        <begin position="189"/>
        <end position="199"/>
    </location>
</feature>
<dbReference type="GO" id="GO:0003676">
    <property type="term" value="F:nucleic acid binding"/>
    <property type="evidence" value="ECO:0007669"/>
    <property type="project" value="InterPro"/>
</dbReference>
<dbReference type="AlphaFoldDB" id="A0A4Z1J7D2"/>
<reference evidence="2 3" key="1">
    <citation type="submission" date="2017-12" db="EMBL/GenBank/DDBJ databases">
        <title>Comparative genomics of Botrytis spp.</title>
        <authorList>
            <person name="Valero-Jimenez C.A."/>
            <person name="Tapia P."/>
            <person name="Veloso J."/>
            <person name="Silva-Moreno E."/>
            <person name="Staats M."/>
            <person name="Valdes J.H."/>
            <person name="Van Kan J.A.L."/>
        </authorList>
    </citation>
    <scope>NUCLEOTIDE SEQUENCE [LARGE SCALE GENOMIC DNA]</scope>
    <source>
        <strain evidence="2 3">MUCL2120</strain>
    </source>
</reference>
<protein>
    <recommendedName>
        <fullName evidence="4">RRM domain-containing protein</fullName>
    </recommendedName>
</protein>
<accession>A0A4Z1J7D2</accession>
<proteinExistence type="predicted"/>
<dbReference type="EMBL" id="PQXJ01000084">
    <property type="protein sequence ID" value="TGO64787.1"/>
    <property type="molecule type" value="Genomic_DNA"/>
</dbReference>
<feature type="region of interest" description="Disordered" evidence="1">
    <location>
        <begin position="188"/>
        <end position="229"/>
    </location>
</feature>
<evidence type="ECO:0000313" key="3">
    <source>
        <dbReference type="Proteomes" id="UP000297452"/>
    </source>
</evidence>
<dbReference type="Proteomes" id="UP000297452">
    <property type="component" value="Unassembled WGS sequence"/>
</dbReference>
<keyword evidence="3" id="KW-1185">Reference proteome</keyword>
<dbReference type="InterPro" id="IPR035979">
    <property type="entry name" value="RBD_domain_sf"/>
</dbReference>
<dbReference type="SUPFAM" id="SSF54928">
    <property type="entry name" value="RNA-binding domain, RBD"/>
    <property type="match status" value="1"/>
</dbReference>
<evidence type="ECO:0000313" key="2">
    <source>
        <dbReference type="EMBL" id="TGO64787.1"/>
    </source>
</evidence>
<gene>
    <name evidence="2" type="ORF">BOTNAR_0084g00180</name>
</gene>
<comment type="caution">
    <text evidence="2">The sequence shown here is derived from an EMBL/GenBank/DDBJ whole genome shotgun (WGS) entry which is preliminary data.</text>
</comment>
<sequence length="508" mass="56632">MNKMNAFRGTDAASLAFKEELKKLAPGYYLGDLHRHIYMTGQDLVRDACTAYQEALAGEEDLVEYVKPAHPSKPLMKLFLDLGLTKNVIHGNRSSFESSRQNWLSSAKMYHPAFGYFKFEYLMFGQIDYNSCFRVDDTLNHAVTSVMKKYPASSHSWLHALPEALAGDDSDTETLRSTDGQVINNCDGEGIHNSKDLKGSETTGHAAYIPPYKRGDADSSHSRSQSDSVILLSNTIPGRGRVSNEDQSEDGAQWQANTNMSSRTLTGGYYKPHFSLYVSASVHSGSVQPMTESGHSRSLLTQSNYKAKGQGTKAIKDLADNLNCSLFVSHLPEDVKYKEIFAAITTGSVVSVHVNEPIPGHPFSAAKITFKYPEGAARFMALVNSSVGVQIRDHHFAAVYNGYGMVKHAQEHHSRVIHIHGPFKLMAEGFWRIYFGKVTRYQLDHVSYLPFDPNNKVTRSMEFRFARIEAQAQSILITIIHDPQFEGKVICKYGPDPCGKGWETLPTR</sequence>
<organism evidence="2 3">
    <name type="scientific">Botryotinia narcissicola</name>
    <dbReference type="NCBI Taxonomy" id="278944"/>
    <lineage>
        <taxon>Eukaryota</taxon>
        <taxon>Fungi</taxon>
        <taxon>Dikarya</taxon>
        <taxon>Ascomycota</taxon>
        <taxon>Pezizomycotina</taxon>
        <taxon>Leotiomycetes</taxon>
        <taxon>Helotiales</taxon>
        <taxon>Sclerotiniaceae</taxon>
        <taxon>Botryotinia</taxon>
    </lineage>
</organism>
<evidence type="ECO:0008006" key="4">
    <source>
        <dbReference type="Google" id="ProtNLM"/>
    </source>
</evidence>
<name>A0A4Z1J7D2_9HELO</name>
<evidence type="ECO:0000256" key="1">
    <source>
        <dbReference type="SAM" id="MobiDB-lite"/>
    </source>
</evidence>